<evidence type="ECO:0000256" key="2">
    <source>
        <dbReference type="PROSITE-ProRule" id="PRU00169"/>
    </source>
</evidence>
<feature type="modified residue" description="4-aspartylphosphate" evidence="2">
    <location>
        <position position="55"/>
    </location>
</feature>
<dbReference type="PROSITE" id="PS50110">
    <property type="entry name" value="RESPONSE_REGULATORY"/>
    <property type="match status" value="1"/>
</dbReference>
<evidence type="ECO:0000313" key="4">
    <source>
        <dbReference type="EMBL" id="KJU86549.1"/>
    </source>
</evidence>
<evidence type="ECO:0000259" key="3">
    <source>
        <dbReference type="PROSITE" id="PS50110"/>
    </source>
</evidence>
<dbReference type="SMART" id="SM00448">
    <property type="entry name" value="REC"/>
    <property type="match status" value="1"/>
</dbReference>
<dbReference type="PANTHER" id="PTHR44591">
    <property type="entry name" value="STRESS RESPONSE REGULATOR PROTEIN 1"/>
    <property type="match status" value="1"/>
</dbReference>
<dbReference type="AlphaFoldDB" id="A0A0F3GX49"/>
<accession>A0A0F3GX49</accession>
<dbReference type="Pfam" id="PF00072">
    <property type="entry name" value="Response_reg"/>
    <property type="match status" value="1"/>
</dbReference>
<keyword evidence="1 2" id="KW-0597">Phosphoprotein</keyword>
<dbReference type="EMBL" id="LACI01000550">
    <property type="protein sequence ID" value="KJU86549.1"/>
    <property type="molecule type" value="Genomic_DNA"/>
</dbReference>
<dbReference type="Proteomes" id="UP000033423">
    <property type="component" value="Unassembled WGS sequence"/>
</dbReference>
<evidence type="ECO:0000256" key="1">
    <source>
        <dbReference type="ARBA" id="ARBA00022553"/>
    </source>
</evidence>
<keyword evidence="5" id="KW-1185">Reference proteome</keyword>
<comment type="caution">
    <text evidence="4">The sequence shown here is derived from an EMBL/GenBank/DDBJ whole genome shotgun (WGS) entry which is preliminary data.</text>
</comment>
<name>A0A0F3GX49_9BACT</name>
<dbReference type="Gene3D" id="3.40.50.2300">
    <property type="match status" value="1"/>
</dbReference>
<evidence type="ECO:0000313" key="5">
    <source>
        <dbReference type="Proteomes" id="UP000033423"/>
    </source>
</evidence>
<dbReference type="InterPro" id="IPR011006">
    <property type="entry name" value="CheY-like_superfamily"/>
</dbReference>
<dbReference type="InterPro" id="IPR001789">
    <property type="entry name" value="Sig_transdc_resp-reg_receiver"/>
</dbReference>
<organism evidence="4 5">
    <name type="scientific">Candidatus Magnetobacterium bavaricum</name>
    <dbReference type="NCBI Taxonomy" id="29290"/>
    <lineage>
        <taxon>Bacteria</taxon>
        <taxon>Pseudomonadati</taxon>
        <taxon>Nitrospirota</taxon>
        <taxon>Thermodesulfovibrionia</taxon>
        <taxon>Thermodesulfovibrionales</taxon>
        <taxon>Candidatus Magnetobacteriaceae</taxon>
        <taxon>Candidatus Magnetobacterium</taxon>
    </lineage>
</organism>
<sequence length="184" mass="20919">MPKILIVDDEPYIRLLLEQTLECFEDDGVEIIVTDNGIEALDIIKKDSPDIVYLDVMMEGMDGYDVCSRVKKDLKIDIFIALLTARGQMVDKNRGVECGADAYITKPFDPDDLVKTTRKALSNINKKNAVSPKPENSLYGIKESLSYGSIEQMLNLLNHDYQREAGHYIEFLLEKQKKETNLNN</sequence>
<dbReference type="GO" id="GO:0000160">
    <property type="term" value="P:phosphorelay signal transduction system"/>
    <property type="evidence" value="ECO:0007669"/>
    <property type="project" value="InterPro"/>
</dbReference>
<feature type="domain" description="Response regulatory" evidence="3">
    <location>
        <begin position="3"/>
        <end position="121"/>
    </location>
</feature>
<dbReference type="InterPro" id="IPR050595">
    <property type="entry name" value="Bact_response_regulator"/>
</dbReference>
<dbReference type="PANTHER" id="PTHR44591:SF3">
    <property type="entry name" value="RESPONSE REGULATORY DOMAIN-CONTAINING PROTEIN"/>
    <property type="match status" value="1"/>
</dbReference>
<dbReference type="SUPFAM" id="SSF52172">
    <property type="entry name" value="CheY-like"/>
    <property type="match status" value="1"/>
</dbReference>
<protein>
    <submittedName>
        <fullName evidence="4">Two-component response regulator</fullName>
    </submittedName>
</protein>
<reference evidence="4 5" key="1">
    <citation type="submission" date="2015-02" db="EMBL/GenBank/DDBJ databases">
        <title>Single-cell genomics of uncultivated deep-branching MTB reveals a conserved set of magnetosome genes.</title>
        <authorList>
            <person name="Kolinko S."/>
            <person name="Richter M."/>
            <person name="Glockner F.O."/>
            <person name="Brachmann A."/>
            <person name="Schuler D."/>
        </authorList>
    </citation>
    <scope>NUCLEOTIDE SEQUENCE [LARGE SCALE GENOMIC DNA]</scope>
    <source>
        <strain evidence="4">TM-1</strain>
    </source>
</reference>
<gene>
    <name evidence="4" type="ORF">MBAV_001256</name>
</gene>
<proteinExistence type="predicted"/>